<proteinExistence type="predicted"/>
<protein>
    <submittedName>
        <fullName evidence="2">Uncharacterized protein</fullName>
    </submittedName>
</protein>
<name>A0ABD0YJU1_9HEMI</name>
<dbReference type="AlphaFoldDB" id="A0ABD0YJU1"/>
<organism evidence="2 3">
    <name type="scientific">Ranatra chinensis</name>
    <dbReference type="NCBI Taxonomy" id="642074"/>
    <lineage>
        <taxon>Eukaryota</taxon>
        <taxon>Metazoa</taxon>
        <taxon>Ecdysozoa</taxon>
        <taxon>Arthropoda</taxon>
        <taxon>Hexapoda</taxon>
        <taxon>Insecta</taxon>
        <taxon>Pterygota</taxon>
        <taxon>Neoptera</taxon>
        <taxon>Paraneoptera</taxon>
        <taxon>Hemiptera</taxon>
        <taxon>Heteroptera</taxon>
        <taxon>Panheteroptera</taxon>
        <taxon>Nepomorpha</taxon>
        <taxon>Nepidae</taxon>
        <taxon>Ranatrinae</taxon>
        <taxon>Ranatra</taxon>
    </lineage>
</organism>
<evidence type="ECO:0000313" key="3">
    <source>
        <dbReference type="Proteomes" id="UP001558652"/>
    </source>
</evidence>
<dbReference type="Proteomes" id="UP001558652">
    <property type="component" value="Unassembled WGS sequence"/>
</dbReference>
<gene>
    <name evidence="2" type="ORF">AAG570_005654</name>
</gene>
<keyword evidence="3" id="KW-1185">Reference proteome</keyword>
<reference evidence="2 3" key="1">
    <citation type="submission" date="2024-07" db="EMBL/GenBank/DDBJ databases">
        <title>Chromosome-level genome assembly of the water stick insect Ranatra chinensis (Heteroptera: Nepidae).</title>
        <authorList>
            <person name="Liu X."/>
        </authorList>
    </citation>
    <scope>NUCLEOTIDE SEQUENCE [LARGE SCALE GENOMIC DNA]</scope>
    <source>
        <strain evidence="2">Cailab_2021Rc</strain>
        <tissue evidence="2">Muscle</tissue>
    </source>
</reference>
<sequence length="126" mass="14075">MAQRSPYAPRPFTYPEVLPQQGAEEAGTTTTRRTTTIFPDLPGSLQDPELANRVSDWPKEKQPFWYLNAQHLGGHIGFRQPGGQQQAGQTGQTGRQTNQQPQTQRQPVARQAPDFQGGLPLWRPAQ</sequence>
<feature type="compositionally biased region" description="Low complexity" evidence="1">
    <location>
        <begin position="79"/>
        <end position="113"/>
    </location>
</feature>
<dbReference type="EMBL" id="JBFDAA010000018">
    <property type="protein sequence ID" value="KAL1116159.1"/>
    <property type="molecule type" value="Genomic_DNA"/>
</dbReference>
<evidence type="ECO:0000313" key="2">
    <source>
        <dbReference type="EMBL" id="KAL1116159.1"/>
    </source>
</evidence>
<feature type="region of interest" description="Disordered" evidence="1">
    <location>
        <begin position="74"/>
        <end position="126"/>
    </location>
</feature>
<comment type="caution">
    <text evidence="2">The sequence shown here is derived from an EMBL/GenBank/DDBJ whole genome shotgun (WGS) entry which is preliminary data.</text>
</comment>
<accession>A0ABD0YJU1</accession>
<feature type="region of interest" description="Disordered" evidence="1">
    <location>
        <begin position="1"/>
        <end position="49"/>
    </location>
</feature>
<evidence type="ECO:0000256" key="1">
    <source>
        <dbReference type="SAM" id="MobiDB-lite"/>
    </source>
</evidence>